<dbReference type="Proteomes" id="UP001162734">
    <property type="component" value="Chromosome"/>
</dbReference>
<dbReference type="InterPro" id="IPR012962">
    <property type="entry name" value="Pept_M54_archaemetzincn"/>
</dbReference>
<evidence type="ECO:0000256" key="6">
    <source>
        <dbReference type="ARBA" id="ARBA00023049"/>
    </source>
</evidence>
<evidence type="ECO:0000256" key="1">
    <source>
        <dbReference type="ARBA" id="ARBA00001947"/>
    </source>
</evidence>
<sequence length="164" mass="17983">MLEHVRAHLTGAFRAEVALHHDPRRPADAWDARRRQHSSKKMLSFLLEQGPPPPARVLGITDQDLFIPILTFVFGEAQLGGRAAVVSTARLDDGVPVVSPRVLAERVAIECVHEVGHAYGLLHCASPRCAMGRSPSVRDVDAKKPQLCRDCLSRLAERNDRSGG</sequence>
<gene>
    <name evidence="7" type="ORF">AMPC_04900</name>
</gene>
<evidence type="ECO:0000256" key="2">
    <source>
        <dbReference type="ARBA" id="ARBA00022670"/>
    </source>
</evidence>
<proteinExistence type="predicted"/>
<dbReference type="Pfam" id="PF07998">
    <property type="entry name" value="Peptidase_M54"/>
    <property type="match status" value="1"/>
</dbReference>
<accession>A0ABM7X6F5</accession>
<organism evidence="7 8">
    <name type="scientific">Anaeromyxobacter paludicola</name>
    <dbReference type="NCBI Taxonomy" id="2918171"/>
    <lineage>
        <taxon>Bacteria</taxon>
        <taxon>Pseudomonadati</taxon>
        <taxon>Myxococcota</taxon>
        <taxon>Myxococcia</taxon>
        <taxon>Myxococcales</taxon>
        <taxon>Cystobacterineae</taxon>
        <taxon>Anaeromyxobacteraceae</taxon>
        <taxon>Anaeromyxobacter</taxon>
    </lineage>
</organism>
<keyword evidence="2" id="KW-0645">Protease</keyword>
<keyword evidence="5" id="KW-0862">Zinc</keyword>
<reference evidence="8" key="1">
    <citation type="journal article" date="2022" name="Int. J. Syst. Evol. Microbiol.">
        <title>Anaeromyxobacter oryzae sp. nov., Anaeromyxobacter diazotrophicus sp. nov. and Anaeromyxobacter paludicola sp. nov., isolated from paddy soils.</title>
        <authorList>
            <person name="Itoh H."/>
            <person name="Xu Z."/>
            <person name="Mise K."/>
            <person name="Masuda Y."/>
            <person name="Ushijima N."/>
            <person name="Hayakawa C."/>
            <person name="Shiratori Y."/>
            <person name="Senoo K."/>
        </authorList>
    </citation>
    <scope>NUCLEOTIDE SEQUENCE [LARGE SCALE GENOMIC DNA]</scope>
    <source>
        <strain evidence="8">Red630</strain>
    </source>
</reference>
<evidence type="ECO:0000256" key="5">
    <source>
        <dbReference type="ARBA" id="ARBA00022833"/>
    </source>
</evidence>
<keyword evidence="6" id="KW-0482">Metalloprotease</keyword>
<dbReference type="InterPro" id="IPR024079">
    <property type="entry name" value="MetalloPept_cat_dom_sf"/>
</dbReference>
<keyword evidence="8" id="KW-1185">Reference proteome</keyword>
<dbReference type="EMBL" id="AP025592">
    <property type="protein sequence ID" value="BDG07377.1"/>
    <property type="molecule type" value="Genomic_DNA"/>
</dbReference>
<dbReference type="RefSeq" id="WP_248344067.1">
    <property type="nucleotide sequence ID" value="NZ_AP025592.1"/>
</dbReference>
<evidence type="ECO:0000313" key="7">
    <source>
        <dbReference type="EMBL" id="BDG07377.1"/>
    </source>
</evidence>
<dbReference type="PANTHER" id="PTHR15910:SF1">
    <property type="entry name" value="ARCHAEMETZINCIN-2"/>
    <property type="match status" value="1"/>
</dbReference>
<dbReference type="CDD" id="cd11375">
    <property type="entry name" value="Peptidase_M54"/>
    <property type="match status" value="1"/>
</dbReference>
<dbReference type="InterPro" id="IPR012091">
    <property type="entry name" value="Pept_M54_archaemetzncn_arc/bac"/>
</dbReference>
<comment type="cofactor">
    <cofactor evidence="1">
        <name>Zn(2+)</name>
        <dbReference type="ChEBI" id="CHEBI:29105"/>
    </cofactor>
</comment>
<dbReference type="PANTHER" id="PTHR15910">
    <property type="entry name" value="ARCHAEMETZINCIN"/>
    <property type="match status" value="1"/>
</dbReference>
<protein>
    <submittedName>
        <fullName evidence="7">Peptidase</fullName>
    </submittedName>
</protein>
<dbReference type="PIRSF" id="PIRSF005785">
    <property type="entry name" value="Zn-prot_arch"/>
    <property type="match status" value="1"/>
</dbReference>
<keyword evidence="3" id="KW-0479">Metal-binding</keyword>
<dbReference type="Gene3D" id="3.40.390.10">
    <property type="entry name" value="Collagenase (Catalytic Domain)"/>
    <property type="match status" value="1"/>
</dbReference>
<evidence type="ECO:0000256" key="3">
    <source>
        <dbReference type="ARBA" id="ARBA00022723"/>
    </source>
</evidence>
<evidence type="ECO:0000313" key="8">
    <source>
        <dbReference type="Proteomes" id="UP001162734"/>
    </source>
</evidence>
<name>A0ABM7X6F5_9BACT</name>
<evidence type="ECO:0000256" key="4">
    <source>
        <dbReference type="ARBA" id="ARBA00022801"/>
    </source>
</evidence>
<keyword evidence="4" id="KW-0378">Hydrolase</keyword>
<dbReference type="SUPFAM" id="SSF55486">
    <property type="entry name" value="Metalloproteases ('zincins'), catalytic domain"/>
    <property type="match status" value="1"/>
</dbReference>